<dbReference type="SMART" id="SM00344">
    <property type="entry name" value="HTH_ASNC"/>
    <property type="match status" value="1"/>
</dbReference>
<dbReference type="InterPro" id="IPR036390">
    <property type="entry name" value="WH_DNA-bd_sf"/>
</dbReference>
<gene>
    <name evidence="5" type="ORF">C1I92_25135</name>
</gene>
<keyword evidence="2" id="KW-0238">DNA-binding</keyword>
<dbReference type="PROSITE" id="PS50956">
    <property type="entry name" value="HTH_ASNC_2"/>
    <property type="match status" value="1"/>
</dbReference>
<keyword evidence="3" id="KW-0804">Transcription</keyword>
<dbReference type="Pfam" id="PF13404">
    <property type="entry name" value="HTH_AsnC-type"/>
    <property type="match status" value="1"/>
</dbReference>
<dbReference type="InterPro" id="IPR000485">
    <property type="entry name" value="AsnC-type_HTH_dom"/>
</dbReference>
<name>A0A2W2B3P6_9ACTN</name>
<dbReference type="Gene3D" id="3.30.70.920">
    <property type="match status" value="1"/>
</dbReference>
<dbReference type="PANTHER" id="PTHR30154:SF34">
    <property type="entry name" value="TRANSCRIPTIONAL REGULATOR AZLB"/>
    <property type="match status" value="1"/>
</dbReference>
<dbReference type="InterPro" id="IPR036388">
    <property type="entry name" value="WH-like_DNA-bd_sf"/>
</dbReference>
<accession>A0A2W2B3P6</accession>
<evidence type="ECO:0000256" key="3">
    <source>
        <dbReference type="ARBA" id="ARBA00023163"/>
    </source>
</evidence>
<keyword evidence="6" id="KW-1185">Reference proteome</keyword>
<dbReference type="PRINTS" id="PR00033">
    <property type="entry name" value="HTHASNC"/>
</dbReference>
<feature type="domain" description="HTH asnC-type" evidence="4">
    <location>
        <begin position="2"/>
        <end position="63"/>
    </location>
</feature>
<dbReference type="SUPFAM" id="SSF54909">
    <property type="entry name" value="Dimeric alpha+beta barrel"/>
    <property type="match status" value="1"/>
</dbReference>
<evidence type="ECO:0000256" key="2">
    <source>
        <dbReference type="ARBA" id="ARBA00023125"/>
    </source>
</evidence>
<keyword evidence="1" id="KW-0805">Transcription regulation</keyword>
<dbReference type="InterPro" id="IPR019887">
    <property type="entry name" value="Tscrpt_reg_AsnC/Lrp_C"/>
</dbReference>
<dbReference type="PANTHER" id="PTHR30154">
    <property type="entry name" value="LEUCINE-RESPONSIVE REGULATORY PROTEIN"/>
    <property type="match status" value="1"/>
</dbReference>
<evidence type="ECO:0000313" key="6">
    <source>
        <dbReference type="Proteomes" id="UP000248764"/>
    </source>
</evidence>
<dbReference type="GO" id="GO:0005829">
    <property type="term" value="C:cytosol"/>
    <property type="evidence" value="ECO:0007669"/>
    <property type="project" value="TreeGrafter"/>
</dbReference>
<dbReference type="Gene3D" id="1.10.10.10">
    <property type="entry name" value="Winged helix-like DNA-binding domain superfamily/Winged helix DNA-binding domain"/>
    <property type="match status" value="1"/>
</dbReference>
<dbReference type="Proteomes" id="UP000248764">
    <property type="component" value="Unassembled WGS sequence"/>
</dbReference>
<dbReference type="InterPro" id="IPR019888">
    <property type="entry name" value="Tscrpt_reg_AsnC-like"/>
</dbReference>
<dbReference type="SUPFAM" id="SSF46785">
    <property type="entry name" value="Winged helix' DNA-binding domain"/>
    <property type="match status" value="1"/>
</dbReference>
<evidence type="ECO:0000313" key="5">
    <source>
        <dbReference type="EMBL" id="PZF80622.1"/>
    </source>
</evidence>
<protein>
    <submittedName>
        <fullName evidence="5">AsnC family transcriptional regulator</fullName>
    </submittedName>
</protein>
<dbReference type="GO" id="GO:0043200">
    <property type="term" value="P:response to amino acid"/>
    <property type="evidence" value="ECO:0007669"/>
    <property type="project" value="TreeGrafter"/>
</dbReference>
<proteinExistence type="predicted"/>
<dbReference type="RefSeq" id="WP_111257385.1">
    <property type="nucleotide sequence ID" value="NZ_POTW01000081.1"/>
</dbReference>
<evidence type="ECO:0000259" key="4">
    <source>
        <dbReference type="PROSITE" id="PS50956"/>
    </source>
</evidence>
<comment type="caution">
    <text evidence="5">The sequence shown here is derived from an EMBL/GenBank/DDBJ whole genome shotgun (WGS) entry which is preliminary data.</text>
</comment>
<dbReference type="AlphaFoldDB" id="A0A2W2B3P6"/>
<organism evidence="5 6">
    <name type="scientific">Jiangella anatolica</name>
    <dbReference type="NCBI Taxonomy" id="2670374"/>
    <lineage>
        <taxon>Bacteria</taxon>
        <taxon>Bacillati</taxon>
        <taxon>Actinomycetota</taxon>
        <taxon>Actinomycetes</taxon>
        <taxon>Jiangellales</taxon>
        <taxon>Jiangellaceae</taxon>
        <taxon>Jiangella</taxon>
    </lineage>
</organism>
<evidence type="ECO:0000256" key="1">
    <source>
        <dbReference type="ARBA" id="ARBA00023015"/>
    </source>
</evidence>
<dbReference type="GO" id="GO:0043565">
    <property type="term" value="F:sequence-specific DNA binding"/>
    <property type="evidence" value="ECO:0007669"/>
    <property type="project" value="InterPro"/>
</dbReference>
<dbReference type="InterPro" id="IPR011008">
    <property type="entry name" value="Dimeric_a/b-barrel"/>
</dbReference>
<sequence>MIDGLDARILELFTVEPRIGVLEASRRLQVARGTVQARLDRLRETGVIATFAPTVDPAALGFRVTAFAMLDIRQGARESVAAHLSRIPEVLEVHTITGQGDLLCRIVARDNDDLQRVIDDLVGDDDIVRTSTLIALSTVVAPRILPLVASASETAVRTTR</sequence>
<reference evidence="5 6" key="1">
    <citation type="submission" date="2018-01" db="EMBL/GenBank/DDBJ databases">
        <title>Draft genome sequence of Jiangella sp. GTF31.</title>
        <authorList>
            <person name="Sahin N."/>
            <person name="Ay H."/>
            <person name="Saygin H."/>
        </authorList>
    </citation>
    <scope>NUCLEOTIDE SEQUENCE [LARGE SCALE GENOMIC DNA]</scope>
    <source>
        <strain evidence="5 6">GTF31</strain>
    </source>
</reference>
<dbReference type="EMBL" id="POTW01000081">
    <property type="protein sequence ID" value="PZF80622.1"/>
    <property type="molecule type" value="Genomic_DNA"/>
</dbReference>
<dbReference type="Pfam" id="PF01037">
    <property type="entry name" value="AsnC_trans_reg"/>
    <property type="match status" value="1"/>
</dbReference>